<dbReference type="Proteomes" id="UP000556084">
    <property type="component" value="Unassembled WGS sequence"/>
</dbReference>
<accession>A0A7W7PIL3</accession>
<organism evidence="1 2">
    <name type="scientific">Streptomyces olivoverticillatus</name>
    <dbReference type="NCBI Taxonomy" id="66427"/>
    <lineage>
        <taxon>Bacteria</taxon>
        <taxon>Bacillati</taxon>
        <taxon>Actinomycetota</taxon>
        <taxon>Actinomycetes</taxon>
        <taxon>Kitasatosporales</taxon>
        <taxon>Streptomycetaceae</taxon>
        <taxon>Streptomyces</taxon>
    </lineage>
</organism>
<evidence type="ECO:0000313" key="2">
    <source>
        <dbReference type="Proteomes" id="UP000556084"/>
    </source>
</evidence>
<keyword evidence="1" id="KW-0418">Kinase</keyword>
<dbReference type="GO" id="GO:0016301">
    <property type="term" value="F:kinase activity"/>
    <property type="evidence" value="ECO:0007669"/>
    <property type="project" value="UniProtKB-KW"/>
</dbReference>
<comment type="caution">
    <text evidence="1">The sequence shown here is derived from an EMBL/GenBank/DDBJ whole genome shotgun (WGS) entry which is preliminary data.</text>
</comment>
<dbReference type="EMBL" id="JACHJH010000001">
    <property type="protein sequence ID" value="MBB4891227.1"/>
    <property type="molecule type" value="Genomic_DNA"/>
</dbReference>
<name>A0A7W7PIL3_9ACTN</name>
<proteinExistence type="predicted"/>
<keyword evidence="1" id="KW-0808">Transferase</keyword>
<protein>
    <submittedName>
        <fullName evidence="1">Putative NBD/HSP70 family sugar kinase</fullName>
    </submittedName>
</protein>
<dbReference type="AlphaFoldDB" id="A0A7W7PIL3"/>
<evidence type="ECO:0000313" key="1">
    <source>
        <dbReference type="EMBL" id="MBB4891227.1"/>
    </source>
</evidence>
<keyword evidence="2" id="KW-1185">Reference proteome</keyword>
<gene>
    <name evidence="1" type="ORF">FHS39_000227</name>
</gene>
<reference evidence="1 2" key="1">
    <citation type="submission" date="2020-08" db="EMBL/GenBank/DDBJ databases">
        <title>Genomic Encyclopedia of Type Strains, Phase III (KMG-III): the genomes of soil and plant-associated and newly described type strains.</title>
        <authorList>
            <person name="Whitman W."/>
        </authorList>
    </citation>
    <scope>NUCLEOTIDE SEQUENCE [LARGE SCALE GENOMIC DNA]</scope>
    <source>
        <strain evidence="1 2">CECT 3266</strain>
    </source>
</reference>
<dbReference type="RefSeq" id="WP_184345854.1">
    <property type="nucleotide sequence ID" value="NZ_JACHJH010000001.1"/>
</dbReference>
<sequence length="46" mass="4730">MTCLHRFREGTPGSAGVLLVADPPNGECRLCGQTGCIQDSAAVRAA</sequence>